<comment type="pathway">
    <text evidence="3">Quinol/quinone metabolism; 1,4-dihydroxy-2-naphthoate biosynthesis; 1,4-dihydroxy-2-naphthoate from chorismate: step 3/7.</text>
</comment>
<keyword evidence="1 3" id="KW-0474">Menaquinone biosynthesis</keyword>
<dbReference type="UniPathway" id="UPA00079"/>
<dbReference type="GO" id="GO:0070205">
    <property type="term" value="F:2-succinyl-6-hydroxy-2,4-cyclohexadiene-1-carboxylate synthase activity"/>
    <property type="evidence" value="ECO:0007669"/>
    <property type="project" value="UniProtKB-UniRule"/>
</dbReference>
<dbReference type="RefSeq" id="WP_019251211.1">
    <property type="nucleotide sequence ID" value="NZ_JAJGTR010000097.1"/>
</dbReference>
<evidence type="ECO:0000256" key="3">
    <source>
        <dbReference type="HAMAP-Rule" id="MF_01660"/>
    </source>
</evidence>
<evidence type="ECO:0000256" key="1">
    <source>
        <dbReference type="ARBA" id="ARBA00022428"/>
    </source>
</evidence>
<dbReference type="EMBL" id="NGPL01000049">
    <property type="protein sequence ID" value="OYS68302.1"/>
    <property type="molecule type" value="Genomic_DNA"/>
</dbReference>
<dbReference type="InterPro" id="IPR000073">
    <property type="entry name" value="AB_hydrolase_1"/>
</dbReference>
<dbReference type="PANTHER" id="PTHR42916:SF1">
    <property type="entry name" value="PROTEIN PHYLLO, CHLOROPLASTIC"/>
    <property type="match status" value="1"/>
</dbReference>
<evidence type="ECO:0000313" key="5">
    <source>
        <dbReference type="Proteomes" id="UP000215747"/>
    </source>
</evidence>
<comment type="pathway">
    <text evidence="3">Quinol/quinone metabolism; menaquinone biosynthesis.</text>
</comment>
<sequence>MTELQYHYQWLTDYQPHRPTVICLHGFMGTGATFMGLFSPEQPFNFLAVDLIGHGQTSVYVHPEYYWMTAVIAALQSLTRRLQIDDYYLLGYSMGGRVALAWAINDSRVRGLILESASPGIADPGLRDERCQHDDDLAKQLLTRPLVDFVDRWERLPLFASQKALPPVTRMRIREERLSQQNYGLAMSLMMMGTGRQPNYWPRLPQHVPTLLIVGRLDRKFQAIARQMKQTAPQITITTLNGGHCVHLEQAAQFAATVCDWLADQPGQQI</sequence>
<dbReference type="NCBIfam" id="TIGR03695">
    <property type="entry name" value="menH_SHCHC"/>
    <property type="match status" value="1"/>
</dbReference>
<reference evidence="4 5" key="2">
    <citation type="submission" date="2017-09" db="EMBL/GenBank/DDBJ databases">
        <title>Tripartite evolution among Lactobacillus johnsonii, Lactobacillus taiwanensis, Lactobacillus reuteri and their rodent host.</title>
        <authorList>
            <person name="Wang T."/>
            <person name="Knowles S."/>
            <person name="Cheng C."/>
        </authorList>
    </citation>
    <scope>NUCLEOTIDE SEQUENCE [LARGE SCALE GENOMIC DNA]</scope>
    <source>
        <strain evidence="4 5">114h</strain>
    </source>
</reference>
<dbReference type="HAMAP" id="MF_01660">
    <property type="entry name" value="MenH"/>
    <property type="match status" value="1"/>
</dbReference>
<dbReference type="SUPFAM" id="SSF53474">
    <property type="entry name" value="alpha/beta-Hydrolases"/>
    <property type="match status" value="1"/>
</dbReference>
<dbReference type="InterPro" id="IPR029058">
    <property type="entry name" value="AB_hydrolase_fold"/>
</dbReference>
<comment type="function">
    <text evidence="3">Catalyzes a proton abstraction reaction that results in 2,5-elimination of pyruvate from 2-succinyl-5-enolpyruvyl-6-hydroxy-3-cyclohexene-1-carboxylate (SEPHCHC) and the formation of 2-succinyl-6-hydroxy-2,4-cyclohexadiene-1-carboxylate (SHCHC).</text>
</comment>
<comment type="caution">
    <text evidence="4">The sequence shown here is derived from an EMBL/GenBank/DDBJ whole genome shotgun (WGS) entry which is preliminary data.</text>
</comment>
<dbReference type="Proteomes" id="UP000215747">
    <property type="component" value="Unassembled WGS sequence"/>
</dbReference>
<dbReference type="Pfam" id="PF12697">
    <property type="entry name" value="Abhydrolase_6"/>
    <property type="match status" value="1"/>
</dbReference>
<dbReference type="EC" id="4.2.99.20" evidence="3"/>
<protein>
    <recommendedName>
        <fullName evidence="3">Putative 2-succinyl-6-hydroxy-2,4-cyclohexadiene-1-carboxylate synthase</fullName>
        <shortName evidence="3">SHCHC synthase</shortName>
        <ecNumber evidence="3">4.2.99.20</ecNumber>
    </recommendedName>
</protein>
<dbReference type="PRINTS" id="PR00111">
    <property type="entry name" value="ABHYDROLASE"/>
</dbReference>
<accession>A0A256SN52</accession>
<keyword evidence="2 3" id="KW-0456">Lyase</keyword>
<gene>
    <name evidence="3" type="primary">menH</name>
    <name evidence="4" type="ORF">CBF96_07815</name>
</gene>
<dbReference type="AlphaFoldDB" id="A0A256SN52"/>
<reference evidence="5" key="1">
    <citation type="submission" date="2017-05" db="EMBL/GenBank/DDBJ databases">
        <authorList>
            <person name="Lin X.B."/>
            <person name="Stothard P."/>
            <person name="Tasseva G."/>
            <person name="Walter J."/>
        </authorList>
    </citation>
    <scope>NUCLEOTIDE SEQUENCE [LARGE SCALE GENOMIC DNA]</scope>
    <source>
        <strain evidence="5">114h</strain>
    </source>
</reference>
<organism evidence="4 5">
    <name type="scientific">Limosilactobacillus reuteri</name>
    <name type="common">Lactobacillus reuteri</name>
    <dbReference type="NCBI Taxonomy" id="1598"/>
    <lineage>
        <taxon>Bacteria</taxon>
        <taxon>Bacillati</taxon>
        <taxon>Bacillota</taxon>
        <taxon>Bacilli</taxon>
        <taxon>Lactobacillales</taxon>
        <taxon>Lactobacillaceae</taxon>
        <taxon>Limosilactobacillus</taxon>
    </lineage>
</organism>
<dbReference type="InterPro" id="IPR022485">
    <property type="entry name" value="SHCHC_synthase_MenH"/>
</dbReference>
<dbReference type="PANTHER" id="PTHR42916">
    <property type="entry name" value="2-SUCCINYL-5-ENOLPYRUVYL-6-HYDROXY-3-CYCLOHEXENE-1-CARBOXYLATE SYNTHASE"/>
    <property type="match status" value="1"/>
</dbReference>
<comment type="similarity">
    <text evidence="3">Belongs to the AB hydrolase superfamily. MenH family.</text>
</comment>
<dbReference type="Gene3D" id="3.40.50.1820">
    <property type="entry name" value="alpha/beta hydrolase"/>
    <property type="match status" value="1"/>
</dbReference>
<evidence type="ECO:0000313" key="4">
    <source>
        <dbReference type="EMBL" id="OYS68302.1"/>
    </source>
</evidence>
<comment type="catalytic activity">
    <reaction evidence="3">
        <text>5-enolpyruvoyl-6-hydroxy-2-succinyl-cyclohex-3-ene-1-carboxylate = (1R,6R)-6-hydroxy-2-succinyl-cyclohexa-2,4-diene-1-carboxylate + pyruvate</text>
        <dbReference type="Rhea" id="RHEA:25597"/>
        <dbReference type="ChEBI" id="CHEBI:15361"/>
        <dbReference type="ChEBI" id="CHEBI:58689"/>
        <dbReference type="ChEBI" id="CHEBI:58818"/>
        <dbReference type="EC" id="4.2.99.20"/>
    </reaction>
</comment>
<dbReference type="UniPathway" id="UPA01057">
    <property type="reaction ID" value="UER00900"/>
</dbReference>
<comment type="subunit">
    <text evidence="3">Monomer.</text>
</comment>
<name>A0A256SN52_LIMRT</name>
<evidence type="ECO:0000256" key="2">
    <source>
        <dbReference type="ARBA" id="ARBA00023239"/>
    </source>
</evidence>
<proteinExistence type="inferred from homology"/>
<dbReference type="GO" id="GO:0009234">
    <property type="term" value="P:menaquinone biosynthetic process"/>
    <property type="evidence" value="ECO:0007669"/>
    <property type="project" value="UniProtKB-UniRule"/>
</dbReference>